<dbReference type="Gene3D" id="1.10.510.10">
    <property type="entry name" value="Transferase(Phosphotransferase) domain 1"/>
    <property type="match status" value="1"/>
</dbReference>
<dbReference type="EnsemblPlants" id="LPERR05G23520.1">
    <property type="protein sequence ID" value="LPERR05G23520.1"/>
    <property type="gene ID" value="LPERR05G23520"/>
</dbReference>
<keyword evidence="3" id="KW-1185">Reference proteome</keyword>
<dbReference type="SUPFAM" id="SSF56112">
    <property type="entry name" value="Protein kinase-like (PK-like)"/>
    <property type="match status" value="1"/>
</dbReference>
<dbReference type="STRING" id="77586.A0A0D9WKH4"/>
<evidence type="ECO:0000313" key="3">
    <source>
        <dbReference type="Proteomes" id="UP000032180"/>
    </source>
</evidence>
<proteinExistence type="predicted"/>
<sequence>MGLAFLKEEAEKTVIILDFKISNILYDEDTRGIQHKATDFRLARDGPDSDGTHASTGVLGSYGYGAPEYIFVY</sequence>
<evidence type="ECO:0000313" key="2">
    <source>
        <dbReference type="EnsemblPlants" id="LPERR05G23520.1"/>
    </source>
</evidence>
<organism evidence="2 3">
    <name type="scientific">Leersia perrieri</name>
    <dbReference type="NCBI Taxonomy" id="77586"/>
    <lineage>
        <taxon>Eukaryota</taxon>
        <taxon>Viridiplantae</taxon>
        <taxon>Streptophyta</taxon>
        <taxon>Embryophyta</taxon>
        <taxon>Tracheophyta</taxon>
        <taxon>Spermatophyta</taxon>
        <taxon>Magnoliopsida</taxon>
        <taxon>Liliopsida</taxon>
        <taxon>Poales</taxon>
        <taxon>Poaceae</taxon>
        <taxon>BOP clade</taxon>
        <taxon>Oryzoideae</taxon>
        <taxon>Oryzeae</taxon>
        <taxon>Oryzinae</taxon>
        <taxon>Leersia</taxon>
    </lineage>
</organism>
<dbReference type="HOGENOM" id="CLU_000288_131_3_1"/>
<reference evidence="2" key="3">
    <citation type="submission" date="2015-04" db="UniProtKB">
        <authorList>
            <consortium name="EnsemblPlants"/>
        </authorList>
    </citation>
    <scope>IDENTIFICATION</scope>
</reference>
<name>A0A0D9WKH4_9ORYZ</name>
<dbReference type="Gramene" id="LPERR05G23520.1">
    <property type="protein sequence ID" value="LPERR05G23520.1"/>
    <property type="gene ID" value="LPERR05G23520"/>
</dbReference>
<protein>
    <recommendedName>
        <fullName evidence="1">Protein kinase domain-containing protein</fullName>
    </recommendedName>
</protein>
<dbReference type="Proteomes" id="UP000032180">
    <property type="component" value="Chromosome 5"/>
</dbReference>
<feature type="domain" description="Protein kinase" evidence="1">
    <location>
        <begin position="1"/>
        <end position="73"/>
    </location>
</feature>
<dbReference type="InterPro" id="IPR050823">
    <property type="entry name" value="Plant_Ser_Thr_Prot_Kinase"/>
</dbReference>
<dbReference type="InterPro" id="IPR000719">
    <property type="entry name" value="Prot_kinase_dom"/>
</dbReference>
<dbReference type="InterPro" id="IPR011009">
    <property type="entry name" value="Kinase-like_dom_sf"/>
</dbReference>
<dbReference type="PANTHER" id="PTHR45621">
    <property type="entry name" value="OS01G0588500 PROTEIN-RELATED"/>
    <property type="match status" value="1"/>
</dbReference>
<reference evidence="2 3" key="1">
    <citation type="submission" date="2012-08" db="EMBL/GenBank/DDBJ databases">
        <title>Oryza genome evolution.</title>
        <authorList>
            <person name="Wing R.A."/>
        </authorList>
    </citation>
    <scope>NUCLEOTIDE SEQUENCE</scope>
</reference>
<dbReference type="PROSITE" id="PS50011">
    <property type="entry name" value="PROTEIN_KINASE_DOM"/>
    <property type="match status" value="1"/>
</dbReference>
<dbReference type="GO" id="GO:0005524">
    <property type="term" value="F:ATP binding"/>
    <property type="evidence" value="ECO:0007669"/>
    <property type="project" value="InterPro"/>
</dbReference>
<dbReference type="GO" id="GO:0004672">
    <property type="term" value="F:protein kinase activity"/>
    <property type="evidence" value="ECO:0007669"/>
    <property type="project" value="InterPro"/>
</dbReference>
<accession>A0A0D9WKH4</accession>
<reference evidence="3" key="2">
    <citation type="submission" date="2013-12" db="EMBL/GenBank/DDBJ databases">
        <authorList>
            <person name="Yu Y."/>
            <person name="Lee S."/>
            <person name="de Baynast K."/>
            <person name="Wissotski M."/>
            <person name="Liu L."/>
            <person name="Talag J."/>
            <person name="Goicoechea J."/>
            <person name="Angelova A."/>
            <person name="Jetty R."/>
            <person name="Kudrna D."/>
            <person name="Golser W."/>
            <person name="Rivera L."/>
            <person name="Zhang J."/>
            <person name="Wing R."/>
        </authorList>
    </citation>
    <scope>NUCLEOTIDE SEQUENCE</scope>
</reference>
<dbReference type="eggNOG" id="KOG1187">
    <property type="taxonomic scope" value="Eukaryota"/>
</dbReference>
<evidence type="ECO:0000259" key="1">
    <source>
        <dbReference type="PROSITE" id="PS50011"/>
    </source>
</evidence>
<dbReference type="AlphaFoldDB" id="A0A0D9WKH4"/>